<keyword evidence="5 6" id="KW-0472">Membrane</keyword>
<evidence type="ECO:0000256" key="2">
    <source>
        <dbReference type="ARBA" id="ARBA00022475"/>
    </source>
</evidence>
<dbReference type="InterPro" id="IPR011743">
    <property type="entry name" value="Caa3_sub_IV"/>
</dbReference>
<reference evidence="7 8" key="1">
    <citation type="submission" date="2014-12" db="EMBL/GenBank/DDBJ databases">
        <title>Denitrispirillum autotrophicum gen. nov., sp. nov., Denitrifying, Facultatively Autotrophic Bacteria Isolated from Rice Paddy Soil.</title>
        <authorList>
            <person name="Ishii S."/>
            <person name="Ashida N."/>
            <person name="Ohno H."/>
            <person name="Otsuka S."/>
            <person name="Yokota A."/>
            <person name="Senoo K."/>
        </authorList>
    </citation>
    <scope>NUCLEOTIDE SEQUENCE [LARGE SCALE GENOMIC DNA]</scope>
    <source>
        <strain evidence="7 8">TSA66</strain>
    </source>
</reference>
<evidence type="ECO:0000313" key="8">
    <source>
        <dbReference type="Proteomes" id="UP000031572"/>
    </source>
</evidence>
<feature type="transmembrane region" description="Helical" evidence="6">
    <location>
        <begin position="65"/>
        <end position="84"/>
    </location>
</feature>
<dbReference type="AlphaFoldDB" id="A0A0C1XYV4"/>
<gene>
    <name evidence="7" type="ORF">TSA66_02430</name>
</gene>
<dbReference type="Pfam" id="PF03626">
    <property type="entry name" value="COX4_pro"/>
    <property type="match status" value="1"/>
</dbReference>
<keyword evidence="2" id="KW-1003">Cell membrane</keyword>
<dbReference type="Proteomes" id="UP000031572">
    <property type="component" value="Unassembled WGS sequence"/>
</dbReference>
<dbReference type="NCBIfam" id="TIGR02229">
    <property type="entry name" value="caa3_sub_IV"/>
    <property type="match status" value="1"/>
</dbReference>
<evidence type="ECO:0000256" key="4">
    <source>
        <dbReference type="ARBA" id="ARBA00022989"/>
    </source>
</evidence>
<sequence length="109" mass="11638">MDSGARNTYRRSLLVWAALIVLLLLSFGSAYLKLGPWNSVLNLAIAVAKAALVAVFFMHLRGAPALLRIAAATALLTLALLFGLSQADYATRTVHPAPWQTPPSHRTGG</sequence>
<protein>
    <submittedName>
        <fullName evidence="7">Caa(3)-type oxidase subunit IV</fullName>
    </submittedName>
</protein>
<keyword evidence="4 6" id="KW-1133">Transmembrane helix</keyword>
<dbReference type="STRING" id="709839.TSA66_02430"/>
<dbReference type="EMBL" id="JWJG01000028">
    <property type="protein sequence ID" value="KIF79938.1"/>
    <property type="molecule type" value="Genomic_DNA"/>
</dbReference>
<proteinExistence type="predicted"/>
<evidence type="ECO:0000256" key="3">
    <source>
        <dbReference type="ARBA" id="ARBA00022692"/>
    </source>
</evidence>
<organism evidence="7 8">
    <name type="scientific">Noviherbaspirillum autotrophicum</name>
    <dbReference type="NCBI Taxonomy" id="709839"/>
    <lineage>
        <taxon>Bacteria</taxon>
        <taxon>Pseudomonadati</taxon>
        <taxon>Pseudomonadota</taxon>
        <taxon>Betaproteobacteria</taxon>
        <taxon>Burkholderiales</taxon>
        <taxon>Oxalobacteraceae</taxon>
        <taxon>Noviherbaspirillum</taxon>
    </lineage>
</organism>
<evidence type="ECO:0000256" key="1">
    <source>
        <dbReference type="ARBA" id="ARBA00004651"/>
    </source>
</evidence>
<name>A0A0C1XYV4_9BURK</name>
<keyword evidence="3 6" id="KW-0812">Transmembrane</keyword>
<evidence type="ECO:0000256" key="6">
    <source>
        <dbReference type="SAM" id="Phobius"/>
    </source>
</evidence>
<evidence type="ECO:0000256" key="5">
    <source>
        <dbReference type="ARBA" id="ARBA00023136"/>
    </source>
</evidence>
<comment type="caution">
    <text evidence="7">The sequence shown here is derived from an EMBL/GenBank/DDBJ whole genome shotgun (WGS) entry which is preliminary data.</text>
</comment>
<accession>A0A0C1XYV4</accession>
<keyword evidence="8" id="KW-1185">Reference proteome</keyword>
<dbReference type="GO" id="GO:0005886">
    <property type="term" value="C:plasma membrane"/>
    <property type="evidence" value="ECO:0007669"/>
    <property type="project" value="UniProtKB-SubCell"/>
</dbReference>
<evidence type="ECO:0000313" key="7">
    <source>
        <dbReference type="EMBL" id="KIF79938.1"/>
    </source>
</evidence>
<feature type="transmembrane region" description="Helical" evidence="6">
    <location>
        <begin position="40"/>
        <end position="58"/>
    </location>
</feature>
<comment type="subcellular location">
    <subcellularLocation>
        <location evidence="1">Cell membrane</location>
        <topology evidence="1">Multi-pass membrane protein</topology>
    </subcellularLocation>
</comment>
<dbReference type="InterPro" id="IPR005171">
    <property type="entry name" value="Cyt_c_oxidase_su4_prok"/>
</dbReference>